<reference evidence="13 14" key="1">
    <citation type="submission" date="2019-03" db="EMBL/GenBank/DDBJ databases">
        <title>Genomic Encyclopedia of Archaeal and Bacterial Type Strains, Phase II (KMG-II): from individual species to whole genera.</title>
        <authorList>
            <person name="Goeker M."/>
        </authorList>
    </citation>
    <scope>NUCLEOTIDE SEQUENCE [LARGE SCALE GENOMIC DNA]</scope>
    <source>
        <strain evidence="13 14">ATCC 25309</strain>
    </source>
</reference>
<keyword evidence="4" id="KW-0479">Metal-binding</keyword>
<dbReference type="GO" id="GO:0006784">
    <property type="term" value="P:heme A biosynthetic process"/>
    <property type="evidence" value="ECO:0007669"/>
    <property type="project" value="InterPro"/>
</dbReference>
<evidence type="ECO:0000256" key="3">
    <source>
        <dbReference type="ARBA" id="ARBA00022692"/>
    </source>
</evidence>
<dbReference type="Proteomes" id="UP000295662">
    <property type="component" value="Unassembled WGS sequence"/>
</dbReference>
<dbReference type="PANTHER" id="PTHR35457:SF1">
    <property type="entry name" value="HEME A SYNTHASE"/>
    <property type="match status" value="1"/>
</dbReference>
<evidence type="ECO:0000313" key="14">
    <source>
        <dbReference type="Proteomes" id="UP000295662"/>
    </source>
</evidence>
<evidence type="ECO:0000256" key="7">
    <source>
        <dbReference type="ARBA" id="ARBA00023004"/>
    </source>
</evidence>
<sequence>MTWTRFQRLALIAFITVEVLIFVGAVVRATGSGLGCPDWPFCYGCVVPPTSAEDIDFTKIDLEKFRAKAARHGRDPATITPETLKAEFDPVATWVEYINRLTSLPVGFSMLALLIASFGQIRLQRKRVFLASVTAFALVLINAWLGARVVFSGLKPGIITLHMALAILLQCVLVYTAWRANDRPWTLPWKNSLPSSRLRWLAWGLFALIVIEGVMGSQVRELTDHLAHTHAGEPRSQWVIELENSWVYLVHRSFSWLILVAGIAFLQLSRKHLTRAGWLEWSIISLIFSQMILGIVLAHVGIVGIAQVLHIGLSSLLVSALFLWLLGSSRKPATVSGITLPAR</sequence>
<dbReference type="GO" id="GO:0016491">
    <property type="term" value="F:oxidoreductase activity"/>
    <property type="evidence" value="ECO:0007669"/>
    <property type="project" value="UniProtKB-KW"/>
</dbReference>
<evidence type="ECO:0000256" key="1">
    <source>
        <dbReference type="ARBA" id="ARBA00004141"/>
    </source>
</evidence>
<evidence type="ECO:0000256" key="12">
    <source>
        <dbReference type="SAM" id="Phobius"/>
    </source>
</evidence>
<dbReference type="InterPro" id="IPR050450">
    <property type="entry name" value="COX15/CtaA_HemeA_synthase"/>
</dbReference>
<dbReference type="RefSeq" id="WP_133792975.1">
    <property type="nucleotide sequence ID" value="NZ_SOCA01000001.1"/>
</dbReference>
<dbReference type="GO" id="GO:0016020">
    <property type="term" value="C:membrane"/>
    <property type="evidence" value="ECO:0007669"/>
    <property type="project" value="UniProtKB-SubCell"/>
</dbReference>
<comment type="subcellular location">
    <subcellularLocation>
        <location evidence="1">Membrane</location>
        <topology evidence="1">Multi-pass membrane protein</topology>
    </subcellularLocation>
</comment>
<keyword evidence="8" id="KW-0350">Heme biosynthesis</keyword>
<keyword evidence="9 12" id="KW-0472">Membrane</keyword>
<dbReference type="GO" id="GO:0046872">
    <property type="term" value="F:metal ion binding"/>
    <property type="evidence" value="ECO:0007669"/>
    <property type="project" value="UniProtKB-KW"/>
</dbReference>
<protein>
    <submittedName>
        <fullName evidence="13">Cytochrome c oxidase assembly protein subunit 15</fullName>
    </submittedName>
</protein>
<evidence type="ECO:0000313" key="13">
    <source>
        <dbReference type="EMBL" id="TDU80987.1"/>
    </source>
</evidence>
<proteinExistence type="predicted"/>
<evidence type="ECO:0000256" key="4">
    <source>
        <dbReference type="ARBA" id="ARBA00022723"/>
    </source>
</evidence>
<dbReference type="OrthoDB" id="9816428at2"/>
<evidence type="ECO:0000256" key="6">
    <source>
        <dbReference type="ARBA" id="ARBA00023002"/>
    </source>
</evidence>
<gene>
    <name evidence="13" type="ORF">EI77_00289</name>
</gene>
<comment type="caution">
    <text evidence="13">The sequence shown here is derived from an EMBL/GenBank/DDBJ whole genome shotgun (WGS) entry which is preliminary data.</text>
</comment>
<comment type="pathway">
    <text evidence="11">Porphyrin-containing compound metabolism.</text>
</comment>
<keyword evidence="10" id="KW-1015">Disulfide bond</keyword>
<evidence type="ECO:0000256" key="10">
    <source>
        <dbReference type="ARBA" id="ARBA00023157"/>
    </source>
</evidence>
<evidence type="ECO:0000256" key="5">
    <source>
        <dbReference type="ARBA" id="ARBA00022989"/>
    </source>
</evidence>
<feature type="transmembrane region" description="Helical" evidence="12">
    <location>
        <begin position="308"/>
        <end position="326"/>
    </location>
</feature>
<keyword evidence="2" id="KW-1003">Cell membrane</keyword>
<feature type="transmembrane region" description="Helical" evidence="12">
    <location>
        <begin position="246"/>
        <end position="266"/>
    </location>
</feature>
<organism evidence="13 14">
    <name type="scientific">Prosthecobacter fusiformis</name>
    <dbReference type="NCBI Taxonomy" id="48464"/>
    <lineage>
        <taxon>Bacteria</taxon>
        <taxon>Pseudomonadati</taxon>
        <taxon>Verrucomicrobiota</taxon>
        <taxon>Verrucomicrobiia</taxon>
        <taxon>Verrucomicrobiales</taxon>
        <taxon>Verrucomicrobiaceae</taxon>
        <taxon>Prosthecobacter</taxon>
    </lineage>
</organism>
<feature type="transmembrane region" description="Helical" evidence="12">
    <location>
        <begin position="159"/>
        <end position="178"/>
    </location>
</feature>
<feature type="transmembrane region" description="Helical" evidence="12">
    <location>
        <begin position="97"/>
        <end position="116"/>
    </location>
</feature>
<accession>A0A4R7SS22</accession>
<keyword evidence="7" id="KW-0408">Iron</keyword>
<keyword evidence="14" id="KW-1185">Reference proteome</keyword>
<keyword evidence="3 12" id="KW-0812">Transmembrane</keyword>
<keyword evidence="5 12" id="KW-1133">Transmembrane helix</keyword>
<feature type="transmembrane region" description="Helical" evidence="12">
    <location>
        <begin position="9"/>
        <end position="31"/>
    </location>
</feature>
<dbReference type="AlphaFoldDB" id="A0A4R7SS22"/>
<feature type="transmembrane region" description="Helical" evidence="12">
    <location>
        <begin position="198"/>
        <end position="216"/>
    </location>
</feature>
<keyword evidence="6" id="KW-0560">Oxidoreductase</keyword>
<evidence type="ECO:0000256" key="11">
    <source>
        <dbReference type="ARBA" id="ARBA00023444"/>
    </source>
</evidence>
<dbReference type="InterPro" id="IPR003780">
    <property type="entry name" value="COX15/CtaA_fam"/>
</dbReference>
<name>A0A4R7SS22_9BACT</name>
<dbReference type="PANTHER" id="PTHR35457">
    <property type="entry name" value="HEME A SYNTHASE"/>
    <property type="match status" value="1"/>
</dbReference>
<evidence type="ECO:0000256" key="9">
    <source>
        <dbReference type="ARBA" id="ARBA00023136"/>
    </source>
</evidence>
<evidence type="ECO:0000256" key="8">
    <source>
        <dbReference type="ARBA" id="ARBA00023133"/>
    </source>
</evidence>
<dbReference type="Pfam" id="PF02628">
    <property type="entry name" value="COX15-CtaA"/>
    <property type="match status" value="1"/>
</dbReference>
<feature type="transmembrane region" description="Helical" evidence="12">
    <location>
        <begin position="278"/>
        <end position="302"/>
    </location>
</feature>
<feature type="transmembrane region" description="Helical" evidence="12">
    <location>
        <begin position="128"/>
        <end position="147"/>
    </location>
</feature>
<dbReference type="EMBL" id="SOCA01000001">
    <property type="protein sequence ID" value="TDU80987.1"/>
    <property type="molecule type" value="Genomic_DNA"/>
</dbReference>
<evidence type="ECO:0000256" key="2">
    <source>
        <dbReference type="ARBA" id="ARBA00022475"/>
    </source>
</evidence>